<dbReference type="InterPro" id="IPR022409">
    <property type="entry name" value="PKD/Chitinase_dom"/>
</dbReference>
<dbReference type="Pfam" id="PF13585">
    <property type="entry name" value="CHU_C"/>
    <property type="match status" value="1"/>
</dbReference>
<dbReference type="InterPro" id="IPR013783">
    <property type="entry name" value="Ig-like_fold"/>
</dbReference>
<dbReference type="PANTHER" id="PTHR46534:SF1">
    <property type="entry name" value="IGGFC-BINDING PROTEIN N-TERMINAL DOMAIN-CONTAINING PROTEIN"/>
    <property type="match status" value="1"/>
</dbReference>
<dbReference type="Pfam" id="PF17517">
    <property type="entry name" value="IgGFc_binding"/>
    <property type="match status" value="1"/>
</dbReference>
<dbReference type="RefSeq" id="WP_200584699.1">
    <property type="nucleotide sequence ID" value="NZ_JAEHFY010000003.1"/>
</dbReference>
<dbReference type="SUPFAM" id="SSF49299">
    <property type="entry name" value="PKD domain"/>
    <property type="match status" value="3"/>
</dbReference>
<dbReference type="Gene3D" id="2.60.40.10">
    <property type="entry name" value="Immunoglobulins"/>
    <property type="match status" value="4"/>
</dbReference>
<feature type="domain" description="PKD" evidence="2">
    <location>
        <begin position="692"/>
        <end position="744"/>
    </location>
</feature>
<dbReference type="Proteomes" id="UP000660024">
    <property type="component" value="Unassembled WGS sequence"/>
</dbReference>
<dbReference type="InterPro" id="IPR026341">
    <property type="entry name" value="T9SS_type_B"/>
</dbReference>
<dbReference type="InterPro" id="IPR035986">
    <property type="entry name" value="PKD_dom_sf"/>
</dbReference>
<protein>
    <submittedName>
        <fullName evidence="3">PKD domain-containing protein</fullName>
    </submittedName>
</protein>
<dbReference type="Pfam" id="PF18911">
    <property type="entry name" value="PKD_4"/>
    <property type="match status" value="3"/>
</dbReference>
<gene>
    <name evidence="3" type="ORF">I5M32_03010</name>
</gene>
<comment type="caution">
    <text evidence="3">The sequence shown here is derived from an EMBL/GenBank/DDBJ whole genome shotgun (WGS) entry which is preliminary data.</text>
</comment>
<evidence type="ECO:0000259" key="2">
    <source>
        <dbReference type="PROSITE" id="PS50093"/>
    </source>
</evidence>
<dbReference type="PROSITE" id="PS50093">
    <property type="entry name" value="PKD"/>
    <property type="match status" value="3"/>
</dbReference>
<dbReference type="SMART" id="SM00089">
    <property type="entry name" value="PKD"/>
    <property type="match status" value="4"/>
</dbReference>
<dbReference type="EMBL" id="JAEHFY010000003">
    <property type="protein sequence ID" value="MBK0381917.1"/>
    <property type="molecule type" value="Genomic_DNA"/>
</dbReference>
<reference evidence="3 4" key="1">
    <citation type="submission" date="2020-12" db="EMBL/GenBank/DDBJ databases">
        <title>Bacterial novel species Pedobacter sp. SD-b isolated from soil.</title>
        <authorList>
            <person name="Jung H.-Y."/>
        </authorList>
    </citation>
    <scope>NUCLEOTIDE SEQUENCE [LARGE SCALE GENOMIC DNA]</scope>
    <source>
        <strain evidence="3 4">SD-b</strain>
    </source>
</reference>
<evidence type="ECO:0000313" key="4">
    <source>
        <dbReference type="Proteomes" id="UP000660024"/>
    </source>
</evidence>
<dbReference type="InterPro" id="IPR000601">
    <property type="entry name" value="PKD_dom"/>
</dbReference>
<keyword evidence="4" id="KW-1185">Reference proteome</keyword>
<keyword evidence="1" id="KW-0732">Signal</keyword>
<dbReference type="PANTHER" id="PTHR46534">
    <property type="entry name" value="IGGFC_BINDING DOMAIN-CONTAINING PROTEIN"/>
    <property type="match status" value="1"/>
</dbReference>
<feature type="signal peptide" evidence="1">
    <location>
        <begin position="1"/>
        <end position="19"/>
    </location>
</feature>
<feature type="domain" description="PKD" evidence="2">
    <location>
        <begin position="762"/>
        <end position="828"/>
    </location>
</feature>
<feature type="chain" id="PRO_5046423928" evidence="1">
    <location>
        <begin position="20"/>
        <end position="1178"/>
    </location>
</feature>
<name>A0ABS1BGE6_9SPHI</name>
<accession>A0ABS1BGE6</accession>
<proteinExistence type="predicted"/>
<evidence type="ECO:0000256" key="1">
    <source>
        <dbReference type="SAM" id="SignalP"/>
    </source>
</evidence>
<dbReference type="NCBIfam" id="TIGR04131">
    <property type="entry name" value="Bac_Flav_CTERM"/>
    <property type="match status" value="1"/>
</dbReference>
<organism evidence="3 4">
    <name type="scientific">Pedobacter segetis</name>
    <dbReference type="NCBI Taxonomy" id="2793069"/>
    <lineage>
        <taxon>Bacteria</taxon>
        <taxon>Pseudomonadati</taxon>
        <taxon>Bacteroidota</taxon>
        <taxon>Sphingobacteriia</taxon>
        <taxon>Sphingobacteriales</taxon>
        <taxon>Sphingobacteriaceae</taxon>
        <taxon>Pedobacter</taxon>
    </lineage>
</organism>
<evidence type="ECO:0000313" key="3">
    <source>
        <dbReference type="EMBL" id="MBK0381917.1"/>
    </source>
</evidence>
<sequence length="1178" mass="128118">MKYIFTFLFVLISIVNVNAQNISNEGTEFWLCFPSHSPAGSRNNPDLANLSVFITSKNNTSGEVTCGTNFRQTFTVAANTVTEVIVDRNASYISDASNYNPNKGIRVLIDSGMPKAVVYGHVFAGARSAATLVLPKLALGQKYFAISYDQTLSVNNSRSQFDIVCVEPDTKINITPRENGVLKPTFSVRLFNVGDVYQYQSDADITGSYIEVDASSSSCKRFAAFSGSSALGILSPGCNPPGSNFDTSLNISYDPLFQQLYPLESWGKEFPLIPFFDRNTGSIYRVLASEDNTNIQINGVNKVLNRGQYYTTTPTNAISTVTADKPVTVAEYALTQFCADSRNRGNNARPSDPDMVILNPLEYRIKDVTMYSALKEAIRDQYLNIMIPNAGVASFTINGTSYSNRFSPVPGNAAYSYAQINLKQINSPTSSFNLKSEVAFNAMAYGFGDYESYAYSAGTNLASSIFINAAKPGTDDFITNACTDQPFDFRLVLPYMATKLIWTLETGDSSITQEGANLRPKAITVNGKLLFEYRLPANKIYDQVGTKQIKIVATIPPSGGCPSGDETLNFDFEVYNPPATSKVLAPSNVCINDPVNFKLEEINRDRPIISYLWDFGDGATSTEQNPVHAFNTGGLKTIKLAIKNDVACVSEVNELPIMVYKKPVSDFSISNISCANQEIAFTNQSQLFTYPPDSVNYIWDFGDGTTSTDVSPKHTYLAGNTYQINLTLSTKAGCSSTKSTSIIINDSPLADFADPNACARDNIVFKAINTSSDIVSYQWSFGDGSPSVTQTTKNSPSHQFSIPGTYTVSLKVLSSNGCDYTKSKTILISSSNPKAGFSVINAANLCSNQPVQFKDLSNVQTGKIVKLEWVFEYQNGGVNTKEAYLLPASDSTYTHKYPSTKETVNYQVTLRAYSGNDCFEDFGPVSITVKGSPEVNFSPLAGICIDKPKITITQAKEITGIAGKGIFTGDGITKDGVFDPVIAGIGSHTISYTFTADNGCNDIKQQEIEVFPQPTADAGDDATILIGGQYTIPAKATGEGLTYQWLPSTGLSDASVLNPIASPRQTTLYTLIVTSKDGCTISDQVNVEVATKPTIPNTFTPNGDGNNDTWNIKYLDSYVNARMTIFNRFGNPVFTSIGYATPWDGRSNGKEVPVGVYYYVIDTKVEGRKFTGSVTVIR</sequence>
<dbReference type="InterPro" id="IPR035234">
    <property type="entry name" value="IgGFc-bd_N"/>
</dbReference>
<dbReference type="CDD" id="cd00146">
    <property type="entry name" value="PKD"/>
    <property type="match status" value="3"/>
</dbReference>
<feature type="domain" description="PKD" evidence="2">
    <location>
        <begin position="578"/>
        <end position="647"/>
    </location>
</feature>